<proteinExistence type="predicted"/>
<reference evidence="2 3" key="1">
    <citation type="submission" date="2023-10" db="EMBL/GenBank/DDBJ databases">
        <title>Draft genome sequence of Xylaria bambusicola isolate GMP-LS, the root and basal stem rot pathogen of sugarcane in Indonesia.</title>
        <authorList>
            <person name="Selvaraj P."/>
            <person name="Muralishankar V."/>
            <person name="Muruganantham S."/>
            <person name="Sp S."/>
            <person name="Haryani S."/>
            <person name="Lau K.J.X."/>
            <person name="Naqvi N.I."/>
        </authorList>
    </citation>
    <scope>NUCLEOTIDE SEQUENCE [LARGE SCALE GENOMIC DNA]</scope>
    <source>
        <strain evidence="2">GMP-LS</strain>
    </source>
</reference>
<organism evidence="2 3">
    <name type="scientific">Xylaria bambusicola</name>
    <dbReference type="NCBI Taxonomy" id="326684"/>
    <lineage>
        <taxon>Eukaryota</taxon>
        <taxon>Fungi</taxon>
        <taxon>Dikarya</taxon>
        <taxon>Ascomycota</taxon>
        <taxon>Pezizomycotina</taxon>
        <taxon>Sordariomycetes</taxon>
        <taxon>Xylariomycetidae</taxon>
        <taxon>Xylariales</taxon>
        <taxon>Xylariaceae</taxon>
        <taxon>Xylaria</taxon>
    </lineage>
</organism>
<dbReference type="Proteomes" id="UP001305414">
    <property type="component" value="Unassembled WGS sequence"/>
</dbReference>
<sequence>MVKEEIEKLRKKPQPLSRENEKEQKKLEETLNHLQSRMSKQSGAWALNGEAYVLGVMHREAMDRSLAFEPIAIG</sequence>
<feature type="region of interest" description="Disordered" evidence="1">
    <location>
        <begin position="1"/>
        <end position="24"/>
    </location>
</feature>
<evidence type="ECO:0000313" key="3">
    <source>
        <dbReference type="Proteomes" id="UP001305414"/>
    </source>
</evidence>
<protein>
    <submittedName>
        <fullName evidence="2">Uncharacterized protein</fullName>
    </submittedName>
</protein>
<accession>A0AAN7Z3I6</accession>
<comment type="caution">
    <text evidence="2">The sequence shown here is derived from an EMBL/GenBank/DDBJ whole genome shotgun (WGS) entry which is preliminary data.</text>
</comment>
<gene>
    <name evidence="2" type="ORF">RRF57_011297</name>
</gene>
<dbReference type="EMBL" id="JAWHQM010000055">
    <property type="protein sequence ID" value="KAK5635585.1"/>
    <property type="molecule type" value="Genomic_DNA"/>
</dbReference>
<dbReference type="AlphaFoldDB" id="A0AAN7Z3I6"/>
<name>A0AAN7Z3I6_9PEZI</name>
<evidence type="ECO:0000313" key="2">
    <source>
        <dbReference type="EMBL" id="KAK5635585.1"/>
    </source>
</evidence>
<evidence type="ECO:0000256" key="1">
    <source>
        <dbReference type="SAM" id="MobiDB-lite"/>
    </source>
</evidence>
<keyword evidence="3" id="KW-1185">Reference proteome</keyword>